<dbReference type="Pfam" id="PF00646">
    <property type="entry name" value="F-box"/>
    <property type="match status" value="1"/>
</dbReference>
<dbReference type="SUPFAM" id="SSF81383">
    <property type="entry name" value="F-box domain"/>
    <property type="match status" value="1"/>
</dbReference>
<gene>
    <name evidence="3" type="ORF">K491DRAFT_677920</name>
</gene>
<dbReference type="AlphaFoldDB" id="A0A6A6TDC0"/>
<evidence type="ECO:0000313" key="4">
    <source>
        <dbReference type="Proteomes" id="UP000799324"/>
    </source>
</evidence>
<dbReference type="EMBL" id="MU004334">
    <property type="protein sequence ID" value="KAF2656624.1"/>
    <property type="molecule type" value="Genomic_DNA"/>
</dbReference>
<feature type="domain" description="F-box" evidence="2">
    <location>
        <begin position="48"/>
        <end position="99"/>
    </location>
</feature>
<name>A0A6A6TDC0_9PLEO</name>
<protein>
    <recommendedName>
        <fullName evidence="2">F-box domain-containing protein</fullName>
    </recommendedName>
</protein>
<organism evidence="3 4">
    <name type="scientific">Lophiostoma macrostomum CBS 122681</name>
    <dbReference type="NCBI Taxonomy" id="1314788"/>
    <lineage>
        <taxon>Eukaryota</taxon>
        <taxon>Fungi</taxon>
        <taxon>Dikarya</taxon>
        <taxon>Ascomycota</taxon>
        <taxon>Pezizomycotina</taxon>
        <taxon>Dothideomycetes</taxon>
        <taxon>Pleosporomycetidae</taxon>
        <taxon>Pleosporales</taxon>
        <taxon>Lophiostomataceae</taxon>
        <taxon>Lophiostoma</taxon>
    </lineage>
</organism>
<feature type="region of interest" description="Disordered" evidence="1">
    <location>
        <begin position="1"/>
        <end position="51"/>
    </location>
</feature>
<dbReference type="PROSITE" id="PS50181">
    <property type="entry name" value="FBOX"/>
    <property type="match status" value="1"/>
</dbReference>
<evidence type="ECO:0000256" key="1">
    <source>
        <dbReference type="SAM" id="MobiDB-lite"/>
    </source>
</evidence>
<keyword evidence="4" id="KW-1185">Reference proteome</keyword>
<accession>A0A6A6TDC0</accession>
<sequence length="306" mass="34823">MTGEGLPQTRVVPNVDSEMGEQGTQAQPKLQNADKETQHKRPGNHFSTPDLQGLPAELRQMIFSYFSIHELARHRNVCKSIREDAEVVEGIQQQPFLETEPQPEIAKRHALLKYYYDLAAYMDNRKEAEIPRCVYHLTPEYPSPSPRETIGVYRLHPIIAFLPRYAGLINPNFRALPGSVNGDHPRMLGLSFSSIADLHQQTNPTATATPYRWEHAHISDPPMGRATIDIYVYFKLGTNYLGCFPTLVRLSMEIVVGNEGVKIKHVFDAIRNRIKDLDTLIRDKMGRIGEFAVLEWPDSEGLDYLE</sequence>
<evidence type="ECO:0000259" key="2">
    <source>
        <dbReference type="PROSITE" id="PS50181"/>
    </source>
</evidence>
<evidence type="ECO:0000313" key="3">
    <source>
        <dbReference type="EMBL" id="KAF2656624.1"/>
    </source>
</evidence>
<reference evidence="3" key="1">
    <citation type="journal article" date="2020" name="Stud. Mycol.">
        <title>101 Dothideomycetes genomes: a test case for predicting lifestyles and emergence of pathogens.</title>
        <authorList>
            <person name="Haridas S."/>
            <person name="Albert R."/>
            <person name="Binder M."/>
            <person name="Bloem J."/>
            <person name="Labutti K."/>
            <person name="Salamov A."/>
            <person name="Andreopoulos B."/>
            <person name="Baker S."/>
            <person name="Barry K."/>
            <person name="Bills G."/>
            <person name="Bluhm B."/>
            <person name="Cannon C."/>
            <person name="Castanera R."/>
            <person name="Culley D."/>
            <person name="Daum C."/>
            <person name="Ezra D."/>
            <person name="Gonzalez J."/>
            <person name="Henrissat B."/>
            <person name="Kuo A."/>
            <person name="Liang C."/>
            <person name="Lipzen A."/>
            <person name="Lutzoni F."/>
            <person name="Magnuson J."/>
            <person name="Mondo S."/>
            <person name="Nolan M."/>
            <person name="Ohm R."/>
            <person name="Pangilinan J."/>
            <person name="Park H.-J."/>
            <person name="Ramirez L."/>
            <person name="Alfaro M."/>
            <person name="Sun H."/>
            <person name="Tritt A."/>
            <person name="Yoshinaga Y."/>
            <person name="Zwiers L.-H."/>
            <person name="Turgeon B."/>
            <person name="Goodwin S."/>
            <person name="Spatafora J."/>
            <person name="Crous P."/>
            <person name="Grigoriev I."/>
        </authorList>
    </citation>
    <scope>NUCLEOTIDE SEQUENCE</scope>
    <source>
        <strain evidence="3">CBS 122681</strain>
    </source>
</reference>
<dbReference type="Proteomes" id="UP000799324">
    <property type="component" value="Unassembled WGS sequence"/>
</dbReference>
<dbReference type="InterPro" id="IPR001810">
    <property type="entry name" value="F-box_dom"/>
</dbReference>
<proteinExistence type="predicted"/>
<dbReference type="InterPro" id="IPR036047">
    <property type="entry name" value="F-box-like_dom_sf"/>
</dbReference>